<feature type="transmembrane region" description="Helical" evidence="1">
    <location>
        <begin position="141"/>
        <end position="162"/>
    </location>
</feature>
<keyword evidence="1" id="KW-0812">Transmembrane</keyword>
<keyword evidence="3" id="KW-1185">Reference proteome</keyword>
<dbReference type="RefSeq" id="WP_169099020.1">
    <property type="nucleotide sequence ID" value="NZ_JABBVZ010000026.1"/>
</dbReference>
<organism evidence="2 3">
    <name type="scientific">Sulfobacillus harzensis</name>
    <dbReference type="NCBI Taxonomy" id="2729629"/>
    <lineage>
        <taxon>Bacteria</taxon>
        <taxon>Bacillati</taxon>
        <taxon>Bacillota</taxon>
        <taxon>Clostridia</taxon>
        <taxon>Eubacteriales</taxon>
        <taxon>Clostridiales Family XVII. Incertae Sedis</taxon>
        <taxon>Sulfobacillus</taxon>
    </lineage>
</organism>
<feature type="transmembrane region" description="Helical" evidence="1">
    <location>
        <begin position="56"/>
        <end position="74"/>
    </location>
</feature>
<dbReference type="AlphaFoldDB" id="A0A7Y0L3E1"/>
<name>A0A7Y0L3E1_9FIRM</name>
<feature type="transmembrane region" description="Helical" evidence="1">
    <location>
        <begin position="86"/>
        <end position="107"/>
    </location>
</feature>
<dbReference type="EMBL" id="JABBVZ010000026">
    <property type="protein sequence ID" value="NMP22574.1"/>
    <property type="molecule type" value="Genomic_DNA"/>
</dbReference>
<keyword evidence="1" id="KW-1133">Transmembrane helix</keyword>
<proteinExistence type="predicted"/>
<feature type="transmembrane region" description="Helical" evidence="1">
    <location>
        <begin position="168"/>
        <end position="186"/>
    </location>
</feature>
<comment type="caution">
    <text evidence="2">The sequence shown here is derived from an EMBL/GenBank/DDBJ whole genome shotgun (WGS) entry which is preliminary data.</text>
</comment>
<keyword evidence="1" id="KW-0472">Membrane</keyword>
<accession>A0A7Y0L3E1</accession>
<gene>
    <name evidence="2" type="ORF">HIJ39_09450</name>
</gene>
<evidence type="ECO:0000313" key="3">
    <source>
        <dbReference type="Proteomes" id="UP000533476"/>
    </source>
</evidence>
<evidence type="ECO:0000256" key="1">
    <source>
        <dbReference type="SAM" id="Phobius"/>
    </source>
</evidence>
<feature type="transmembrane region" description="Helical" evidence="1">
    <location>
        <begin position="113"/>
        <end position="134"/>
    </location>
</feature>
<sequence>MSRPTLDPVVWVVNSLSRWAWQQMVRLAGKGLKHTLFAPLPWPSAVMHLYSISRDAALGTVGVVLLVAVLRSMWPELALPGLRLPLPVVLERLLTAALMATAGIWAVRMMLTLNNAAVAAIIGGAGSLASGAAPQGSLSPLAVLLTALALIGIVLYLAVFYAARMIELYLLTAAIPWFAMAWAAFGDDRAIGNLLRELVVVVFVQTLHAACFWLAVQLVGSRSLGNSTIFLEVALFWYMTRVPAQFRRLAGAGWGVTRLWR</sequence>
<evidence type="ECO:0000313" key="2">
    <source>
        <dbReference type="EMBL" id="NMP22574.1"/>
    </source>
</evidence>
<feature type="transmembrane region" description="Helical" evidence="1">
    <location>
        <begin position="198"/>
        <end position="216"/>
    </location>
</feature>
<reference evidence="2 3" key="1">
    <citation type="submission" date="2020-04" db="EMBL/GenBank/DDBJ databases">
        <authorList>
            <person name="Zhang R."/>
            <person name="Schippers A."/>
        </authorList>
    </citation>
    <scope>NUCLEOTIDE SEQUENCE [LARGE SCALE GENOMIC DNA]</scope>
    <source>
        <strain evidence="2 3">DSM 109850</strain>
    </source>
</reference>
<dbReference type="Proteomes" id="UP000533476">
    <property type="component" value="Unassembled WGS sequence"/>
</dbReference>
<protein>
    <submittedName>
        <fullName evidence="2">Uncharacterized protein</fullName>
    </submittedName>
</protein>